<dbReference type="AlphaFoldDB" id="A0A1M6TBM6"/>
<dbReference type="STRING" id="1121301.SAMN02745912_03627"/>
<proteinExistence type="predicted"/>
<name>A0A1M6TBM6_PARC5</name>
<evidence type="ECO:0000313" key="1">
    <source>
        <dbReference type="EMBL" id="SHK54289.1"/>
    </source>
</evidence>
<sequence>MDNISNSIRTLYSDYDFSYLLNKYIDKNYWLKHIKEHFSKENIENLTDFNYSKSFTYHIDLSNSNLRIGTKEFELYLNKGHQLYRLEVMISLLAPYISYHFFKYSLENDSINLQGKTIPFVDEHKIYLEKIRLFSKANKLKILTDDCLKSKIEVPSYSSSASVYKLLFENSEIGFPY</sequence>
<dbReference type="OrthoDB" id="2879239at2"/>
<keyword evidence="2" id="KW-1185">Reference proteome</keyword>
<dbReference type="EMBL" id="FRAG01000086">
    <property type="protein sequence ID" value="SHK54289.1"/>
    <property type="molecule type" value="Genomic_DNA"/>
</dbReference>
<organism evidence="1 2">
    <name type="scientific">Paramaledivibacter caminithermalis (strain DSM 15212 / CIP 107654 / DViRD3)</name>
    <name type="common">Clostridium caminithermale</name>
    <dbReference type="NCBI Taxonomy" id="1121301"/>
    <lineage>
        <taxon>Bacteria</taxon>
        <taxon>Bacillati</taxon>
        <taxon>Bacillota</taxon>
        <taxon>Clostridia</taxon>
        <taxon>Peptostreptococcales</taxon>
        <taxon>Caminicellaceae</taxon>
        <taxon>Paramaledivibacter</taxon>
    </lineage>
</organism>
<protein>
    <submittedName>
        <fullName evidence="1">Uncharacterized protein</fullName>
    </submittedName>
</protein>
<evidence type="ECO:0000313" key="2">
    <source>
        <dbReference type="Proteomes" id="UP000184465"/>
    </source>
</evidence>
<dbReference type="RefSeq" id="WP_073153315.1">
    <property type="nucleotide sequence ID" value="NZ_FRAG01000086.1"/>
</dbReference>
<reference evidence="2" key="1">
    <citation type="submission" date="2016-11" db="EMBL/GenBank/DDBJ databases">
        <authorList>
            <person name="Varghese N."/>
            <person name="Submissions S."/>
        </authorList>
    </citation>
    <scope>NUCLEOTIDE SEQUENCE [LARGE SCALE GENOMIC DNA]</scope>
    <source>
        <strain evidence="2">DSM 15212 / CIP 107654 / DViRD3</strain>
    </source>
</reference>
<gene>
    <name evidence="1" type="ORF">SAMN02745912_03627</name>
</gene>
<accession>A0A1M6TBM6</accession>
<dbReference type="Proteomes" id="UP000184465">
    <property type="component" value="Unassembled WGS sequence"/>
</dbReference>